<dbReference type="PANTHER" id="PTHR19849">
    <property type="entry name" value="PHOSPHOLIPASE A-2-ACTIVATING PROTEIN"/>
    <property type="match status" value="1"/>
</dbReference>
<keyword evidence="4" id="KW-0677">Repeat</keyword>
<dbReference type="Gene3D" id="1.25.10.10">
    <property type="entry name" value="Leucine-rich Repeat Variant"/>
    <property type="match status" value="1"/>
</dbReference>
<keyword evidence="3 5" id="KW-0853">WD repeat</keyword>
<accession>A0A5E8BSE3</accession>
<evidence type="ECO:0000256" key="3">
    <source>
        <dbReference type="ARBA" id="ARBA00022574"/>
    </source>
</evidence>
<dbReference type="OrthoDB" id="10265988at2759"/>
<dbReference type="SMART" id="SM00320">
    <property type="entry name" value="WD40"/>
    <property type="match status" value="6"/>
</dbReference>
<dbReference type="SUPFAM" id="SSF50978">
    <property type="entry name" value="WD40 repeat-like"/>
    <property type="match status" value="1"/>
</dbReference>
<evidence type="ECO:0000313" key="10">
    <source>
        <dbReference type="Proteomes" id="UP000398389"/>
    </source>
</evidence>
<dbReference type="Pfam" id="PF08324">
    <property type="entry name" value="PUL"/>
    <property type="match status" value="1"/>
</dbReference>
<reference evidence="9 10" key="1">
    <citation type="submission" date="2019-09" db="EMBL/GenBank/DDBJ databases">
        <authorList>
            <person name="Brejova B."/>
        </authorList>
    </citation>
    <scope>NUCLEOTIDE SEQUENCE [LARGE SCALE GENOMIC DNA]</scope>
</reference>
<proteinExistence type="predicted"/>
<dbReference type="CDD" id="cd00200">
    <property type="entry name" value="WD40"/>
    <property type="match status" value="1"/>
</dbReference>
<dbReference type="GO" id="GO:0010992">
    <property type="term" value="P:ubiquitin recycling"/>
    <property type="evidence" value="ECO:0007669"/>
    <property type="project" value="TreeGrafter"/>
</dbReference>
<keyword evidence="10" id="KW-1185">Reference proteome</keyword>
<dbReference type="PROSITE" id="PS50294">
    <property type="entry name" value="WD_REPEATS_REGION"/>
    <property type="match status" value="4"/>
</dbReference>
<feature type="repeat" description="WD" evidence="5">
    <location>
        <begin position="190"/>
        <end position="230"/>
    </location>
</feature>
<dbReference type="GO" id="GO:0005634">
    <property type="term" value="C:nucleus"/>
    <property type="evidence" value="ECO:0007669"/>
    <property type="project" value="TreeGrafter"/>
</dbReference>
<name>A0A5E8BSE3_9ASCO</name>
<protein>
    <recommendedName>
        <fullName evidence="11">PFU domain-containing protein</fullName>
    </recommendedName>
</protein>
<feature type="domain" description="PFU" evidence="7">
    <location>
        <begin position="368"/>
        <end position="463"/>
    </location>
</feature>
<dbReference type="InterPro" id="IPR013535">
    <property type="entry name" value="PUL_dom"/>
</dbReference>
<dbReference type="Pfam" id="PF09070">
    <property type="entry name" value="PFU"/>
    <property type="match status" value="1"/>
</dbReference>
<dbReference type="InterPro" id="IPR011989">
    <property type="entry name" value="ARM-like"/>
</dbReference>
<dbReference type="InterPro" id="IPR001680">
    <property type="entry name" value="WD40_rpt"/>
</dbReference>
<comment type="subcellular location">
    <subcellularLocation>
        <location evidence="1">Cytoplasm</location>
    </subcellularLocation>
</comment>
<feature type="repeat" description="WD" evidence="5">
    <location>
        <begin position="113"/>
        <end position="143"/>
    </location>
</feature>
<dbReference type="GeneID" id="43582406"/>
<dbReference type="Gene3D" id="3.10.20.870">
    <property type="entry name" value="PFU (PLAA family ubiquitin binding), C-terminal domain"/>
    <property type="match status" value="1"/>
</dbReference>
<feature type="compositionally biased region" description="Low complexity" evidence="6">
    <location>
        <begin position="486"/>
        <end position="503"/>
    </location>
</feature>
<evidence type="ECO:0000313" key="9">
    <source>
        <dbReference type="EMBL" id="VVT53469.1"/>
    </source>
</evidence>
<dbReference type="GO" id="GO:0043130">
    <property type="term" value="F:ubiquitin binding"/>
    <property type="evidence" value="ECO:0007669"/>
    <property type="project" value="TreeGrafter"/>
</dbReference>
<evidence type="ECO:0008006" key="11">
    <source>
        <dbReference type="Google" id="ProtNLM"/>
    </source>
</evidence>
<feature type="repeat" description="WD" evidence="5">
    <location>
        <begin position="15"/>
        <end position="46"/>
    </location>
</feature>
<dbReference type="InterPro" id="IPR015943">
    <property type="entry name" value="WD40/YVTN_repeat-like_dom_sf"/>
</dbReference>
<dbReference type="Gene3D" id="2.130.10.10">
    <property type="entry name" value="YVTN repeat-like/Quinoprotein amine dehydrogenase"/>
    <property type="match status" value="1"/>
</dbReference>
<feature type="domain" description="PUL" evidence="8">
    <location>
        <begin position="511"/>
        <end position="768"/>
    </location>
</feature>
<dbReference type="PROSITE" id="PS50082">
    <property type="entry name" value="WD_REPEATS_2"/>
    <property type="match status" value="5"/>
</dbReference>
<keyword evidence="2" id="KW-0963">Cytoplasm</keyword>
<evidence type="ECO:0000259" key="7">
    <source>
        <dbReference type="PROSITE" id="PS51394"/>
    </source>
</evidence>
<sequence length="769" mass="84198">MANDSIPRYTLSSTLLGHESDVKAVSFPNSSTIVSASRDGSVKLWNRSNQSGTWSFKQLHTGSVYVNSVTWLNDKETPLAIAGDQSSSIYACIPVEPFPDDSNEEILEPFYYLLGHSSNVCALDSNYGLVVSGSWDQTARVWKDGKLLYTLEGHSQAVWAVKILSESLVLTGSADKTIRLWENGKAKKVFKGHTDAVRGLTIITSTSFASCSNDASIRIWDINSNIPLEELYGHTSFIYSIATIPATGEIVSSGEDRSFRVWRNGETVQVVTLPYVSAWSVAVNSENGDIAVGGSDGTIRIFTREPSRYAPDDEIKHFQDLVASSGIGKDQVGSVNKEKLEGKEGLLNPGKNEGEVKMIRTEINTVEAYQWSANEWIKIGEVVGSAGSTSKKLYNGVEYDYVFDVDIKDGEPALKLPYNVTENPYDAARRFLEQNELPMSYLDNVANFLIKNTEGVDLTNQAPAQDPYGTRYVPGIENSTSSNQHASQQSYSKSASKSSPTSTATNEKNLVVIPVKSFVQLSSFKAAPIIKAIKTNNSKQKVDKQLTEAEISFIEQNLAPNLLSEESSSSIFKIVTKGLQSWVPADILPLLDVLRIIIPSLRTFPPVVLLQSLLSSLDVDAPKHCLLALRGLVNLFSSPNTNATKLIESPSTRDNIFDIVKELGALPDPKPEPRNLAISSLIYNYAVLSWKHGGSVMSSNALLKVCVELFPVLIDSESRYRLLLATGTLLVDCGSAGKSMVAEALERFKDLPVDEERLTVVLSDIKQLI</sequence>
<dbReference type="InterPro" id="IPR038122">
    <property type="entry name" value="PFU_sf"/>
</dbReference>
<dbReference type="InterPro" id="IPR020472">
    <property type="entry name" value="WD40_PAC1"/>
</dbReference>
<dbReference type="PANTHER" id="PTHR19849:SF0">
    <property type="entry name" value="PHOSPHOLIPASE A-2-ACTIVATING PROTEIN"/>
    <property type="match status" value="1"/>
</dbReference>
<dbReference type="Proteomes" id="UP000398389">
    <property type="component" value="Unassembled WGS sequence"/>
</dbReference>
<dbReference type="Pfam" id="PF00400">
    <property type="entry name" value="WD40"/>
    <property type="match status" value="5"/>
</dbReference>
<feature type="region of interest" description="Disordered" evidence="6">
    <location>
        <begin position="459"/>
        <end position="503"/>
    </location>
</feature>
<feature type="repeat" description="WD" evidence="5">
    <location>
        <begin position="151"/>
        <end position="182"/>
    </location>
</feature>
<feature type="repeat" description="WD" evidence="5">
    <location>
        <begin position="231"/>
        <end position="262"/>
    </location>
</feature>
<dbReference type="GO" id="GO:0005737">
    <property type="term" value="C:cytoplasm"/>
    <property type="evidence" value="ECO:0007669"/>
    <property type="project" value="UniProtKB-SubCell"/>
</dbReference>
<organism evidence="9 10">
    <name type="scientific">Magnusiomyces paraingens</name>
    <dbReference type="NCBI Taxonomy" id="2606893"/>
    <lineage>
        <taxon>Eukaryota</taxon>
        <taxon>Fungi</taxon>
        <taxon>Dikarya</taxon>
        <taxon>Ascomycota</taxon>
        <taxon>Saccharomycotina</taxon>
        <taxon>Dipodascomycetes</taxon>
        <taxon>Dipodascales</taxon>
        <taxon>Dipodascaceae</taxon>
        <taxon>Magnusiomyces</taxon>
    </lineage>
</organism>
<dbReference type="RefSeq" id="XP_031854197.1">
    <property type="nucleotide sequence ID" value="XM_031998306.1"/>
</dbReference>
<dbReference type="PRINTS" id="PR00320">
    <property type="entry name" value="GPROTEINBRPT"/>
</dbReference>
<dbReference type="AlphaFoldDB" id="A0A5E8BSE3"/>
<dbReference type="GO" id="GO:0043161">
    <property type="term" value="P:proteasome-mediated ubiquitin-dependent protein catabolic process"/>
    <property type="evidence" value="ECO:0007669"/>
    <property type="project" value="TreeGrafter"/>
</dbReference>
<dbReference type="PROSITE" id="PS51394">
    <property type="entry name" value="PFU"/>
    <property type="match status" value="1"/>
</dbReference>
<evidence type="ECO:0000256" key="1">
    <source>
        <dbReference type="ARBA" id="ARBA00004496"/>
    </source>
</evidence>
<evidence type="ECO:0000256" key="6">
    <source>
        <dbReference type="SAM" id="MobiDB-lite"/>
    </source>
</evidence>
<evidence type="ECO:0000256" key="2">
    <source>
        <dbReference type="ARBA" id="ARBA00022490"/>
    </source>
</evidence>
<evidence type="ECO:0000256" key="5">
    <source>
        <dbReference type="PROSITE-ProRule" id="PRU00221"/>
    </source>
</evidence>
<dbReference type="InterPro" id="IPR015155">
    <property type="entry name" value="PFU"/>
</dbReference>
<dbReference type="EMBL" id="CABVLU010000003">
    <property type="protein sequence ID" value="VVT53469.1"/>
    <property type="molecule type" value="Genomic_DNA"/>
</dbReference>
<evidence type="ECO:0000256" key="4">
    <source>
        <dbReference type="ARBA" id="ARBA00022737"/>
    </source>
</evidence>
<gene>
    <name evidence="9" type="ORF">SAPINGB_P003589</name>
</gene>
<dbReference type="InterPro" id="IPR036322">
    <property type="entry name" value="WD40_repeat_dom_sf"/>
</dbReference>
<dbReference type="PROSITE" id="PS51396">
    <property type="entry name" value="PUL"/>
    <property type="match status" value="1"/>
</dbReference>
<evidence type="ECO:0000259" key="8">
    <source>
        <dbReference type="PROSITE" id="PS51396"/>
    </source>
</evidence>